<evidence type="ECO:0000256" key="1">
    <source>
        <dbReference type="ARBA" id="ARBA00007812"/>
    </source>
</evidence>
<feature type="region of interest" description="Disordered" evidence="4">
    <location>
        <begin position="1"/>
        <end position="36"/>
    </location>
</feature>
<sequence>MTKEPQSTLIPTDVPHETGQSPEHKLPRSRHDSISSAPAMKSAGHVIVDSLAAHGVQRTYVVPGESFLDVLDGLHNSQIETIVCRHEGGAAYMAEAEGKMNQLPGVAMVTRGPGAANAHVGLHTAWQDSTPMILFVGLIPFAHRDREAFQEFDIKAWFDTGAKRVMVLDHPERASEIVAEAIFAAMSGRPGPVVVGLPEDILRQPVDPAIHPAIPVATGGMGSDDAEALKAALASSNKPLFVTGGNDWTPSAAEQLTDWLERHHIPAAAEWRTQGTVPFDSPSYVGPIGYGRPRPTYDLLEETDLLVFVGTVPGDVITDGFVCRQDWTKKNFLVTVDPSLRGRSGPVSRQILAKPGAFVRSLAGIELEVKEEWKAWTGRMRAEQESFAALPAPTPADGPARMDTLMANLVPRLTADALVTFGAGEHTNWAHRYFPTRRYASMISARNGSMGYSIPSAVAASLAEPRRRVVTIAGDGEFLMNGQELATAAQYGATPLVIVMDNREYGTIRTHQERHYPRRVSGTQLKNPDFAMMATAFGGFGITVTQDKDVPAALDAALAAIDNDHVFALIHLVVEQRVMAYQASV</sequence>
<gene>
    <name evidence="8" type="ORF">E1809_24875</name>
</gene>
<dbReference type="GO" id="GO:0003984">
    <property type="term" value="F:acetolactate synthase activity"/>
    <property type="evidence" value="ECO:0007669"/>
    <property type="project" value="TreeGrafter"/>
</dbReference>
<dbReference type="NCBIfam" id="NF006052">
    <property type="entry name" value="PRK08199.1"/>
    <property type="match status" value="1"/>
</dbReference>
<dbReference type="GO" id="GO:0030976">
    <property type="term" value="F:thiamine pyrophosphate binding"/>
    <property type="evidence" value="ECO:0007669"/>
    <property type="project" value="InterPro"/>
</dbReference>
<dbReference type="Gene3D" id="3.40.50.970">
    <property type="match status" value="2"/>
</dbReference>
<dbReference type="GO" id="GO:0050660">
    <property type="term" value="F:flavin adenine dinucleotide binding"/>
    <property type="evidence" value="ECO:0007669"/>
    <property type="project" value="TreeGrafter"/>
</dbReference>
<dbReference type="InterPro" id="IPR029061">
    <property type="entry name" value="THDP-binding"/>
</dbReference>
<dbReference type="GO" id="GO:0005948">
    <property type="term" value="C:acetolactate synthase complex"/>
    <property type="evidence" value="ECO:0007669"/>
    <property type="project" value="TreeGrafter"/>
</dbReference>
<reference evidence="8 9" key="1">
    <citation type="submission" date="2019-03" db="EMBL/GenBank/DDBJ databases">
        <title>Whole genome sequence of Arthrobacter sp JH1-1.</title>
        <authorList>
            <person name="Trinh H.N."/>
        </authorList>
    </citation>
    <scope>NUCLEOTIDE SEQUENCE [LARGE SCALE GENOMIC DNA]</scope>
    <source>
        <strain evidence="8 9">JH1-1</strain>
    </source>
</reference>
<dbReference type="FunFam" id="3.40.50.970:FF:000007">
    <property type="entry name" value="Acetolactate synthase"/>
    <property type="match status" value="1"/>
</dbReference>
<dbReference type="InterPro" id="IPR029035">
    <property type="entry name" value="DHS-like_NAD/FAD-binding_dom"/>
</dbReference>
<dbReference type="PANTHER" id="PTHR18968">
    <property type="entry name" value="THIAMINE PYROPHOSPHATE ENZYMES"/>
    <property type="match status" value="1"/>
</dbReference>
<dbReference type="GO" id="GO:0000287">
    <property type="term" value="F:magnesium ion binding"/>
    <property type="evidence" value="ECO:0007669"/>
    <property type="project" value="InterPro"/>
</dbReference>
<dbReference type="GO" id="GO:0009097">
    <property type="term" value="P:isoleucine biosynthetic process"/>
    <property type="evidence" value="ECO:0007669"/>
    <property type="project" value="TreeGrafter"/>
</dbReference>
<name>A0A4R5K5Q3_9MICC</name>
<keyword evidence="9" id="KW-1185">Reference proteome</keyword>
<feature type="domain" description="Thiamine pyrophosphate enzyme TPP-binding" evidence="6">
    <location>
        <begin position="422"/>
        <end position="571"/>
    </location>
</feature>
<dbReference type="CDD" id="cd00568">
    <property type="entry name" value="TPP_enzymes"/>
    <property type="match status" value="1"/>
</dbReference>
<evidence type="ECO:0000256" key="2">
    <source>
        <dbReference type="ARBA" id="ARBA00023052"/>
    </source>
</evidence>
<dbReference type="AlphaFoldDB" id="A0A4R5K5Q3"/>
<dbReference type="InterPro" id="IPR045229">
    <property type="entry name" value="TPP_enz"/>
</dbReference>
<evidence type="ECO:0000259" key="6">
    <source>
        <dbReference type="Pfam" id="PF02775"/>
    </source>
</evidence>
<dbReference type="InterPro" id="IPR012000">
    <property type="entry name" value="Thiamin_PyroP_enz_cen_dom"/>
</dbReference>
<dbReference type="PANTHER" id="PTHR18968:SF120">
    <property type="entry name" value="ACETOLACTATE SYNTHASE LARGE SUBUNIT"/>
    <property type="match status" value="1"/>
</dbReference>
<dbReference type="SUPFAM" id="SSF52518">
    <property type="entry name" value="Thiamin diphosphate-binding fold (THDP-binding)"/>
    <property type="match status" value="2"/>
</dbReference>
<dbReference type="Proteomes" id="UP000295511">
    <property type="component" value="Unassembled WGS sequence"/>
</dbReference>
<dbReference type="CDD" id="cd07035">
    <property type="entry name" value="TPP_PYR_POX_like"/>
    <property type="match status" value="1"/>
</dbReference>
<feature type="compositionally biased region" description="Polar residues" evidence="4">
    <location>
        <begin position="1"/>
        <end position="10"/>
    </location>
</feature>
<evidence type="ECO:0000259" key="5">
    <source>
        <dbReference type="Pfam" id="PF00205"/>
    </source>
</evidence>
<dbReference type="Pfam" id="PF02775">
    <property type="entry name" value="TPP_enzyme_C"/>
    <property type="match status" value="1"/>
</dbReference>
<feature type="compositionally biased region" description="Basic and acidic residues" evidence="4">
    <location>
        <begin position="22"/>
        <end position="33"/>
    </location>
</feature>
<feature type="domain" description="Thiamine pyrophosphate enzyme N-terminal TPP-binding" evidence="7">
    <location>
        <begin position="43"/>
        <end position="156"/>
    </location>
</feature>
<dbReference type="SUPFAM" id="SSF52467">
    <property type="entry name" value="DHS-like NAD/FAD-binding domain"/>
    <property type="match status" value="1"/>
</dbReference>
<evidence type="ECO:0000313" key="8">
    <source>
        <dbReference type="EMBL" id="TDF87522.1"/>
    </source>
</evidence>
<evidence type="ECO:0000259" key="7">
    <source>
        <dbReference type="Pfam" id="PF02776"/>
    </source>
</evidence>
<dbReference type="GO" id="GO:0009099">
    <property type="term" value="P:L-valine biosynthetic process"/>
    <property type="evidence" value="ECO:0007669"/>
    <property type="project" value="TreeGrafter"/>
</dbReference>
<comment type="similarity">
    <text evidence="1 3">Belongs to the TPP enzyme family.</text>
</comment>
<dbReference type="Gene3D" id="3.40.50.1220">
    <property type="entry name" value="TPP-binding domain"/>
    <property type="match status" value="1"/>
</dbReference>
<keyword evidence="2 3" id="KW-0786">Thiamine pyrophosphate</keyword>
<dbReference type="OrthoDB" id="4494979at2"/>
<dbReference type="InterPro" id="IPR012001">
    <property type="entry name" value="Thiamin_PyroP_enz_TPP-bd_dom"/>
</dbReference>
<evidence type="ECO:0000256" key="4">
    <source>
        <dbReference type="SAM" id="MobiDB-lite"/>
    </source>
</evidence>
<dbReference type="Pfam" id="PF02776">
    <property type="entry name" value="TPP_enzyme_N"/>
    <property type="match status" value="1"/>
</dbReference>
<comment type="caution">
    <text evidence="8">The sequence shown here is derived from an EMBL/GenBank/DDBJ whole genome shotgun (WGS) entry which is preliminary data.</text>
</comment>
<accession>A0A4R5K5Q3</accession>
<organism evidence="8 9">
    <name type="scientific">Arthrobacter terricola</name>
    <dbReference type="NCBI Taxonomy" id="2547396"/>
    <lineage>
        <taxon>Bacteria</taxon>
        <taxon>Bacillati</taxon>
        <taxon>Actinomycetota</taxon>
        <taxon>Actinomycetes</taxon>
        <taxon>Micrococcales</taxon>
        <taxon>Micrococcaceae</taxon>
        <taxon>Arthrobacter</taxon>
    </lineage>
</organism>
<proteinExistence type="inferred from homology"/>
<evidence type="ECO:0000256" key="3">
    <source>
        <dbReference type="RuleBase" id="RU362132"/>
    </source>
</evidence>
<evidence type="ECO:0000313" key="9">
    <source>
        <dbReference type="Proteomes" id="UP000295511"/>
    </source>
</evidence>
<feature type="domain" description="Thiamine pyrophosphate enzyme central" evidence="5">
    <location>
        <begin position="228"/>
        <end position="362"/>
    </location>
</feature>
<protein>
    <submittedName>
        <fullName evidence="8">Acetolactate synthase</fullName>
    </submittedName>
</protein>
<dbReference type="EMBL" id="SMRU01000052">
    <property type="protein sequence ID" value="TDF87522.1"/>
    <property type="molecule type" value="Genomic_DNA"/>
</dbReference>
<dbReference type="Pfam" id="PF00205">
    <property type="entry name" value="TPP_enzyme_M"/>
    <property type="match status" value="1"/>
</dbReference>
<dbReference type="InterPro" id="IPR011766">
    <property type="entry name" value="TPP_enzyme_TPP-bd"/>
</dbReference>